<dbReference type="NCBIfam" id="TIGR01072">
    <property type="entry name" value="murA"/>
    <property type="match status" value="1"/>
</dbReference>
<feature type="active site" description="Proton donor" evidence="13">
    <location>
        <position position="115"/>
    </location>
</feature>
<keyword evidence="10 13" id="KW-0670">Pyruvate</keyword>
<evidence type="ECO:0000256" key="11">
    <source>
        <dbReference type="ARBA" id="ARBA00038367"/>
    </source>
</evidence>
<evidence type="ECO:0000256" key="5">
    <source>
        <dbReference type="ARBA" id="ARBA00022679"/>
    </source>
</evidence>
<organism evidence="15 16">
    <name type="scientific">Buchnera aphidicola subsp. Melaphis rhois</name>
    <dbReference type="NCBI Taxonomy" id="118103"/>
    <lineage>
        <taxon>Bacteria</taxon>
        <taxon>Pseudomonadati</taxon>
        <taxon>Pseudomonadota</taxon>
        <taxon>Gammaproteobacteria</taxon>
        <taxon>Enterobacterales</taxon>
        <taxon>Erwiniaceae</taxon>
        <taxon>Buchnera</taxon>
    </lineage>
</organism>
<comment type="function">
    <text evidence="13">Cell wall formation. Adds enolpyruvyl to UDP-N-acetylglucosamine.</text>
</comment>
<keyword evidence="3 13" id="KW-0963">Cytoplasm</keyword>
<dbReference type="GO" id="GO:0071555">
    <property type="term" value="P:cell wall organization"/>
    <property type="evidence" value="ECO:0007669"/>
    <property type="project" value="UniProtKB-KW"/>
</dbReference>
<dbReference type="UniPathway" id="UPA00219"/>
<feature type="binding site" evidence="13">
    <location>
        <position position="91"/>
    </location>
    <ligand>
        <name>UDP-N-acetyl-alpha-D-glucosamine</name>
        <dbReference type="ChEBI" id="CHEBI:57705"/>
    </ligand>
</feature>
<dbReference type="AlphaFoldDB" id="A0A4D6Y1J3"/>
<evidence type="ECO:0000256" key="13">
    <source>
        <dbReference type="HAMAP-Rule" id="MF_00111"/>
    </source>
</evidence>
<gene>
    <name evidence="13 15" type="primary">murA</name>
    <name evidence="15" type="ORF">D9V73_01785</name>
</gene>
<evidence type="ECO:0000256" key="6">
    <source>
        <dbReference type="ARBA" id="ARBA00022960"/>
    </source>
</evidence>
<evidence type="ECO:0000256" key="8">
    <source>
        <dbReference type="ARBA" id="ARBA00023306"/>
    </source>
</evidence>
<evidence type="ECO:0000256" key="9">
    <source>
        <dbReference type="ARBA" id="ARBA00023316"/>
    </source>
</evidence>
<feature type="binding site" evidence="13">
    <location>
        <begin position="22"/>
        <end position="23"/>
    </location>
    <ligand>
        <name>phosphoenolpyruvate</name>
        <dbReference type="ChEBI" id="CHEBI:58702"/>
    </ligand>
</feature>
<comment type="catalytic activity">
    <reaction evidence="12 13">
        <text>phosphoenolpyruvate + UDP-N-acetyl-alpha-D-glucosamine = UDP-N-acetyl-3-O-(1-carboxyvinyl)-alpha-D-glucosamine + phosphate</text>
        <dbReference type="Rhea" id="RHEA:18681"/>
        <dbReference type="ChEBI" id="CHEBI:43474"/>
        <dbReference type="ChEBI" id="CHEBI:57705"/>
        <dbReference type="ChEBI" id="CHEBI:58702"/>
        <dbReference type="ChEBI" id="CHEBI:68483"/>
        <dbReference type="EC" id="2.5.1.7"/>
    </reaction>
</comment>
<dbReference type="OrthoDB" id="9803760at2"/>
<keyword evidence="7 13" id="KW-0573">Peptidoglycan synthesis</keyword>
<reference evidence="15 16" key="1">
    <citation type="submission" date="2018-10" db="EMBL/GenBank/DDBJ databases">
        <title>Comparative functional genomics of the obligate endosymbiont Buchnera aphidicola.</title>
        <authorList>
            <person name="Chong R.A."/>
        </authorList>
    </citation>
    <scope>NUCLEOTIDE SEQUENCE [LARGE SCALE GENOMIC DNA]</scope>
    <source>
        <strain evidence="15 16">Mrh</strain>
    </source>
</reference>
<evidence type="ECO:0000256" key="2">
    <source>
        <dbReference type="ARBA" id="ARBA00004752"/>
    </source>
</evidence>
<dbReference type="GO" id="GO:0005737">
    <property type="term" value="C:cytoplasm"/>
    <property type="evidence" value="ECO:0007669"/>
    <property type="project" value="UniProtKB-SubCell"/>
</dbReference>
<comment type="caution">
    <text evidence="13">Lacks conserved residue(s) required for the propagation of feature annotation.</text>
</comment>
<dbReference type="FunFam" id="3.65.10.10:FF:000001">
    <property type="entry name" value="UDP-N-acetylglucosamine 1-carboxyvinyltransferase"/>
    <property type="match status" value="1"/>
</dbReference>
<protein>
    <recommendedName>
        <fullName evidence="13">UDP-N-acetylglucosamine 1-carboxyvinyltransferase</fullName>
        <ecNumber evidence="13">2.5.1.7</ecNumber>
    </recommendedName>
    <alternativeName>
        <fullName evidence="13">Enoylpyruvate transferase</fullName>
    </alternativeName>
    <alternativeName>
        <fullName evidence="13">UDP-N-acetylglucosamine enolpyruvyl transferase</fullName>
        <shortName evidence="13">EPT</shortName>
    </alternativeName>
</protein>
<proteinExistence type="inferred from homology"/>
<dbReference type="InterPro" id="IPR005750">
    <property type="entry name" value="UDP_GlcNAc_COvinyl_MurA"/>
</dbReference>
<dbReference type="HAMAP" id="MF_00111">
    <property type="entry name" value="MurA"/>
    <property type="match status" value="1"/>
</dbReference>
<evidence type="ECO:0000256" key="10">
    <source>
        <dbReference type="ARBA" id="ARBA00023317"/>
    </source>
</evidence>
<feature type="binding site" evidence="13">
    <location>
        <position position="305"/>
    </location>
    <ligand>
        <name>UDP-N-acetyl-alpha-D-glucosamine</name>
        <dbReference type="ChEBI" id="CHEBI:57705"/>
    </ligand>
</feature>
<feature type="domain" description="Enolpyruvate transferase" evidence="14">
    <location>
        <begin position="7"/>
        <end position="406"/>
    </location>
</feature>
<keyword evidence="4 13" id="KW-0132">Cell division</keyword>
<evidence type="ECO:0000313" key="16">
    <source>
        <dbReference type="Proteomes" id="UP000298566"/>
    </source>
</evidence>
<dbReference type="GO" id="GO:0008760">
    <property type="term" value="F:UDP-N-acetylglucosamine 1-carboxyvinyltransferase activity"/>
    <property type="evidence" value="ECO:0007669"/>
    <property type="project" value="UniProtKB-UniRule"/>
</dbReference>
<evidence type="ECO:0000256" key="4">
    <source>
        <dbReference type="ARBA" id="ARBA00022618"/>
    </source>
</evidence>
<evidence type="ECO:0000256" key="1">
    <source>
        <dbReference type="ARBA" id="ARBA00004496"/>
    </source>
</evidence>
<comment type="subcellular location">
    <subcellularLocation>
        <location evidence="1 13">Cytoplasm</location>
    </subcellularLocation>
</comment>
<keyword evidence="5 13" id="KW-0808">Transferase</keyword>
<dbReference type="Proteomes" id="UP000298566">
    <property type="component" value="Chromosome"/>
</dbReference>
<keyword evidence="9 13" id="KW-0961">Cell wall biogenesis/degradation</keyword>
<comment type="pathway">
    <text evidence="2 13">Cell wall biogenesis; peptidoglycan biosynthesis.</text>
</comment>
<keyword evidence="6 13" id="KW-0133">Cell shape</keyword>
<dbReference type="PANTHER" id="PTHR43783">
    <property type="entry name" value="UDP-N-ACETYLGLUCOSAMINE 1-CARBOXYVINYLTRANSFERASE"/>
    <property type="match status" value="1"/>
</dbReference>
<dbReference type="GO" id="GO:0019277">
    <property type="term" value="P:UDP-N-acetylgalactosamine biosynthetic process"/>
    <property type="evidence" value="ECO:0007669"/>
    <property type="project" value="InterPro"/>
</dbReference>
<dbReference type="EMBL" id="CP033004">
    <property type="protein sequence ID" value="QCI23366.1"/>
    <property type="molecule type" value="Genomic_DNA"/>
</dbReference>
<comment type="similarity">
    <text evidence="11 13">Belongs to the EPSP synthase family. MurA subfamily.</text>
</comment>
<dbReference type="Gene3D" id="3.65.10.10">
    <property type="entry name" value="Enolpyruvate transferase domain"/>
    <property type="match status" value="2"/>
</dbReference>
<dbReference type="CDD" id="cd01555">
    <property type="entry name" value="UdpNAET"/>
    <property type="match status" value="1"/>
</dbReference>
<dbReference type="NCBIfam" id="NF006873">
    <property type="entry name" value="PRK09369.1"/>
    <property type="match status" value="1"/>
</dbReference>
<dbReference type="SUPFAM" id="SSF55205">
    <property type="entry name" value="EPT/RTPC-like"/>
    <property type="match status" value="1"/>
</dbReference>
<evidence type="ECO:0000256" key="3">
    <source>
        <dbReference type="ARBA" id="ARBA00022490"/>
    </source>
</evidence>
<name>A0A4D6Y1J3_BUCMH</name>
<dbReference type="EC" id="2.5.1.7" evidence="13"/>
<dbReference type="InterPro" id="IPR001986">
    <property type="entry name" value="Enolpyruvate_Tfrase_dom"/>
</dbReference>
<evidence type="ECO:0000256" key="7">
    <source>
        <dbReference type="ARBA" id="ARBA00022984"/>
    </source>
</evidence>
<dbReference type="RefSeq" id="WP_158336575.1">
    <property type="nucleotide sequence ID" value="NZ_CP033004.1"/>
</dbReference>
<dbReference type="GO" id="GO:0051301">
    <property type="term" value="P:cell division"/>
    <property type="evidence" value="ECO:0007669"/>
    <property type="project" value="UniProtKB-KW"/>
</dbReference>
<dbReference type="PANTHER" id="PTHR43783:SF1">
    <property type="entry name" value="UDP-N-ACETYLGLUCOSAMINE 1-CARBOXYVINYLTRANSFERASE"/>
    <property type="match status" value="1"/>
</dbReference>
<sequence length="416" mass="44982">MKISHITGPTNLSGEVKISGSKNAALPILLVSILSQEPIELHNIPLLRDILNAIKILIKLGVKIEINKRIYLDTKKIEICTIPKKITKTIRASIWILGPLLARFGYAKISFPGGCKIGHRKIDLHIFGLTQLGANITICDNHITGSVIGKLKGANIKLSKISVGATITIMSAATLAIGNTIILNAACEPEIVDVANFLNSLGAKITGAGSRKIIIQGVTKLHGGTYKIISDRIETGTFLIAAAISNGNIICYNTQPEMLTYLLKKLIQTGAKINIGNDWINLNMTNINPTGTDIITSPYPGFPTDMQAPFTLLNLISNGISIVTETIFENRFIHIPELKKMGAKAIIKNNSVICYGVKQLNSAKIIALDLRGSASLILAGCIADGDTILKNSDLITRGYENFYKKLRKIGAKIKNK</sequence>
<dbReference type="GO" id="GO:0009252">
    <property type="term" value="P:peptidoglycan biosynthetic process"/>
    <property type="evidence" value="ECO:0007669"/>
    <property type="project" value="UniProtKB-UniRule"/>
</dbReference>
<dbReference type="GO" id="GO:0008360">
    <property type="term" value="P:regulation of cell shape"/>
    <property type="evidence" value="ECO:0007669"/>
    <property type="project" value="UniProtKB-KW"/>
</dbReference>
<keyword evidence="8 13" id="KW-0131">Cell cycle</keyword>
<accession>A0A4D6Y1J3</accession>
<feature type="modified residue" description="2-(S-cysteinyl)pyruvic acid O-phosphothioketal" evidence="13">
    <location>
        <position position="115"/>
    </location>
</feature>
<feature type="binding site" evidence="13">
    <location>
        <position position="327"/>
    </location>
    <ligand>
        <name>UDP-N-acetyl-alpha-D-glucosamine</name>
        <dbReference type="ChEBI" id="CHEBI:57705"/>
    </ligand>
</feature>
<dbReference type="InterPro" id="IPR013792">
    <property type="entry name" value="RNA3'P_cycl/enolpyr_Trfase_a/b"/>
</dbReference>
<evidence type="ECO:0000259" key="14">
    <source>
        <dbReference type="Pfam" id="PF00275"/>
    </source>
</evidence>
<dbReference type="Pfam" id="PF00275">
    <property type="entry name" value="EPSP_synthase"/>
    <property type="match status" value="1"/>
</dbReference>
<dbReference type="InterPro" id="IPR036968">
    <property type="entry name" value="Enolpyruvate_Tfrase_sf"/>
</dbReference>
<evidence type="ECO:0000313" key="15">
    <source>
        <dbReference type="EMBL" id="QCI23366.1"/>
    </source>
</evidence>
<dbReference type="InterPro" id="IPR050068">
    <property type="entry name" value="MurA_subfamily"/>
</dbReference>
<evidence type="ECO:0000256" key="12">
    <source>
        <dbReference type="ARBA" id="ARBA00047527"/>
    </source>
</evidence>